<keyword evidence="2 11" id="KW-0489">Methyltransferase</keyword>
<keyword evidence="1 11" id="KW-0698">rRNA processing</keyword>
<dbReference type="Proteomes" id="UP000295443">
    <property type="component" value="Unassembled WGS sequence"/>
</dbReference>
<evidence type="ECO:0000256" key="4">
    <source>
        <dbReference type="ARBA" id="ARBA00022691"/>
    </source>
</evidence>
<evidence type="ECO:0000259" key="13">
    <source>
        <dbReference type="Pfam" id="PF01728"/>
    </source>
</evidence>
<evidence type="ECO:0000256" key="12">
    <source>
        <dbReference type="PIRSR" id="PIRSR005461-1"/>
    </source>
</evidence>
<dbReference type="InterPro" id="IPR029063">
    <property type="entry name" value="SAM-dependent_MTases_sf"/>
</dbReference>
<dbReference type="Pfam" id="PF01728">
    <property type="entry name" value="FtsJ"/>
    <property type="match status" value="1"/>
</dbReference>
<dbReference type="AlphaFoldDB" id="A0A4R1BLA0"/>
<organism evidence="14 15">
    <name type="scientific">Parasulfuritortus cantonensis</name>
    <dbReference type="NCBI Taxonomy" id="2528202"/>
    <lineage>
        <taxon>Bacteria</taxon>
        <taxon>Pseudomonadati</taxon>
        <taxon>Pseudomonadota</taxon>
        <taxon>Betaproteobacteria</taxon>
        <taxon>Nitrosomonadales</taxon>
        <taxon>Thiobacillaceae</taxon>
        <taxon>Parasulfuritortus</taxon>
    </lineage>
</organism>
<dbReference type="Gene3D" id="3.40.50.150">
    <property type="entry name" value="Vaccinia Virus protein VP39"/>
    <property type="match status" value="1"/>
</dbReference>
<evidence type="ECO:0000256" key="5">
    <source>
        <dbReference type="ARBA" id="ARBA00037569"/>
    </source>
</evidence>
<reference evidence="14 15" key="1">
    <citation type="submission" date="2019-03" db="EMBL/GenBank/DDBJ databases">
        <title>Genome sequence of Thiobacillaceae bacterium LSR1, a sulfur-oxidizing bacterium isolated from freshwater sediment.</title>
        <authorList>
            <person name="Li S."/>
        </authorList>
    </citation>
    <scope>NUCLEOTIDE SEQUENCE [LARGE SCALE GENOMIC DNA]</scope>
    <source>
        <strain evidence="14 15">LSR1</strain>
    </source>
</reference>
<dbReference type="SUPFAM" id="SSF53335">
    <property type="entry name" value="S-adenosyl-L-methionine-dependent methyltransferases"/>
    <property type="match status" value="1"/>
</dbReference>
<dbReference type="EMBL" id="SJZB01000012">
    <property type="protein sequence ID" value="TCJ18205.1"/>
    <property type="molecule type" value="Genomic_DNA"/>
</dbReference>
<evidence type="ECO:0000256" key="10">
    <source>
        <dbReference type="ARBA" id="ARBA00048970"/>
    </source>
</evidence>
<dbReference type="GO" id="GO:0005737">
    <property type="term" value="C:cytoplasm"/>
    <property type="evidence" value="ECO:0007669"/>
    <property type="project" value="UniProtKB-SubCell"/>
</dbReference>
<comment type="subcellular location">
    <subcellularLocation>
        <location evidence="11">Cytoplasm</location>
    </subcellularLocation>
</comment>
<feature type="active site" description="Proton acceptor" evidence="11 12">
    <location>
        <position position="161"/>
    </location>
</feature>
<evidence type="ECO:0000256" key="8">
    <source>
        <dbReference type="ARBA" id="ARBA00041995"/>
    </source>
</evidence>
<evidence type="ECO:0000256" key="3">
    <source>
        <dbReference type="ARBA" id="ARBA00022679"/>
    </source>
</evidence>
<keyword evidence="3 11" id="KW-0808">Transferase</keyword>
<accession>A0A4R1BLA0</accession>
<dbReference type="PANTHER" id="PTHR10920:SF18">
    <property type="entry name" value="RRNA METHYLTRANSFERASE 2, MITOCHONDRIAL"/>
    <property type="match status" value="1"/>
</dbReference>
<dbReference type="PIRSF" id="PIRSF005461">
    <property type="entry name" value="23S_rRNA_mtase"/>
    <property type="match status" value="1"/>
</dbReference>
<feature type="binding site" evidence="11">
    <location>
        <position position="121"/>
    </location>
    <ligand>
        <name>S-adenosyl-L-methionine</name>
        <dbReference type="ChEBI" id="CHEBI:59789"/>
    </ligand>
</feature>
<evidence type="ECO:0000256" key="11">
    <source>
        <dbReference type="HAMAP-Rule" id="MF_01547"/>
    </source>
</evidence>
<comment type="catalytic activity">
    <reaction evidence="10 11">
        <text>uridine(2552) in 23S rRNA + S-adenosyl-L-methionine = 2'-O-methyluridine(2552) in 23S rRNA + S-adenosyl-L-homocysteine + H(+)</text>
        <dbReference type="Rhea" id="RHEA:42720"/>
        <dbReference type="Rhea" id="RHEA-COMP:10202"/>
        <dbReference type="Rhea" id="RHEA-COMP:10203"/>
        <dbReference type="ChEBI" id="CHEBI:15378"/>
        <dbReference type="ChEBI" id="CHEBI:57856"/>
        <dbReference type="ChEBI" id="CHEBI:59789"/>
        <dbReference type="ChEBI" id="CHEBI:65315"/>
        <dbReference type="ChEBI" id="CHEBI:74478"/>
        <dbReference type="EC" id="2.1.1.166"/>
    </reaction>
</comment>
<evidence type="ECO:0000313" key="15">
    <source>
        <dbReference type="Proteomes" id="UP000295443"/>
    </source>
</evidence>
<name>A0A4R1BLA0_9PROT</name>
<feature type="binding site" evidence="11">
    <location>
        <position position="80"/>
    </location>
    <ligand>
        <name>S-adenosyl-L-methionine</name>
        <dbReference type="ChEBI" id="CHEBI:59789"/>
    </ligand>
</feature>
<keyword evidence="11" id="KW-0963">Cytoplasm</keyword>
<comment type="caution">
    <text evidence="14">The sequence shown here is derived from an EMBL/GenBank/DDBJ whole genome shotgun (WGS) entry which is preliminary data.</text>
</comment>
<comment type="similarity">
    <text evidence="11">Belongs to the class I-like SAM-binding methyltransferase superfamily. RNA methyltransferase RlmE family.</text>
</comment>
<keyword evidence="4 11" id="KW-0949">S-adenosyl-L-methionine</keyword>
<evidence type="ECO:0000256" key="7">
    <source>
        <dbReference type="ARBA" id="ARBA00041129"/>
    </source>
</evidence>
<dbReference type="HAMAP" id="MF_01547">
    <property type="entry name" value="RNA_methyltr_E"/>
    <property type="match status" value="1"/>
</dbReference>
<gene>
    <name evidence="11" type="primary">rlmE</name>
    <name evidence="11" type="synonym">ftsJ</name>
    <name evidence="11" type="synonym">rrmJ</name>
    <name evidence="14" type="ORF">EZJ19_02950</name>
</gene>
<feature type="binding site" evidence="11">
    <location>
        <position position="96"/>
    </location>
    <ligand>
        <name>S-adenosyl-L-methionine</name>
        <dbReference type="ChEBI" id="CHEBI:59789"/>
    </ligand>
</feature>
<dbReference type="RefSeq" id="WP_131444803.1">
    <property type="nucleotide sequence ID" value="NZ_SJZB01000012.1"/>
</dbReference>
<dbReference type="InterPro" id="IPR050082">
    <property type="entry name" value="RNA_methyltr_RlmE"/>
</dbReference>
<dbReference type="PANTHER" id="PTHR10920">
    <property type="entry name" value="RIBOSOMAL RNA METHYLTRANSFERASE"/>
    <property type="match status" value="1"/>
</dbReference>
<evidence type="ECO:0000313" key="14">
    <source>
        <dbReference type="EMBL" id="TCJ18205.1"/>
    </source>
</evidence>
<feature type="domain" description="Ribosomal RNA methyltransferase FtsJ" evidence="13">
    <location>
        <begin position="28"/>
        <end position="203"/>
    </location>
</feature>
<dbReference type="OrthoDB" id="9790080at2"/>
<keyword evidence="15" id="KW-1185">Reference proteome</keyword>
<dbReference type="InterPro" id="IPR002877">
    <property type="entry name" value="RNA_MeTrfase_FtsJ_dom"/>
</dbReference>
<dbReference type="EC" id="2.1.1.166" evidence="6 11"/>
<dbReference type="GO" id="GO:0008650">
    <property type="term" value="F:rRNA (uridine-2'-O-)-methyltransferase activity"/>
    <property type="evidence" value="ECO:0007669"/>
    <property type="project" value="UniProtKB-UniRule"/>
</dbReference>
<evidence type="ECO:0000256" key="6">
    <source>
        <dbReference type="ARBA" id="ARBA00038861"/>
    </source>
</evidence>
<comment type="function">
    <text evidence="5 11">Specifically methylates the uridine in position 2552 of 23S rRNA at the 2'-O position of the ribose in the fully assembled 50S ribosomal subunit.</text>
</comment>
<proteinExistence type="inferred from homology"/>
<protein>
    <recommendedName>
        <fullName evidence="7 11">Ribosomal RNA large subunit methyltransferase E</fullName>
        <ecNumber evidence="6 11">2.1.1.166</ecNumber>
    </recommendedName>
    <alternativeName>
        <fullName evidence="9 11">23S rRNA Um2552 methyltransferase</fullName>
    </alternativeName>
    <alternativeName>
        <fullName evidence="8 11">rRNA (uridine-2'-O-)-methyltransferase</fullName>
    </alternativeName>
</protein>
<evidence type="ECO:0000256" key="9">
    <source>
        <dbReference type="ARBA" id="ARBA00042745"/>
    </source>
</evidence>
<evidence type="ECO:0000256" key="1">
    <source>
        <dbReference type="ARBA" id="ARBA00022552"/>
    </source>
</evidence>
<dbReference type="FunFam" id="3.40.50.150:FF:000005">
    <property type="entry name" value="Ribosomal RNA large subunit methyltransferase E"/>
    <property type="match status" value="1"/>
</dbReference>
<feature type="binding site" evidence="11">
    <location>
        <position position="62"/>
    </location>
    <ligand>
        <name>S-adenosyl-L-methionine</name>
        <dbReference type="ChEBI" id="CHEBI:59789"/>
    </ligand>
</feature>
<sequence>MKRQAKTHAWHHQHVNDFYVRQSVEQGWRSRAAFKLMEIDDKDRLFKPGQTVVDLGCAPGGWCQVAVQRLKGQGRIVGVDLLEMVGIGGVTFIQGDFTEDAVLAELEAAGIDAGVDLVLSDMAPNISGVDSADQARSYYLAELALDFAGRHLKPDGAFLIKVFQGSGFEDYVRQLRAVFGSVAVRKPKASRDRSREVYLLAKGLIVRD</sequence>
<dbReference type="InterPro" id="IPR015507">
    <property type="entry name" value="rRNA-MeTfrase_E"/>
</dbReference>
<evidence type="ECO:0000256" key="2">
    <source>
        <dbReference type="ARBA" id="ARBA00022603"/>
    </source>
</evidence>
<feature type="binding site" evidence="11">
    <location>
        <position position="60"/>
    </location>
    <ligand>
        <name>S-adenosyl-L-methionine</name>
        <dbReference type="ChEBI" id="CHEBI:59789"/>
    </ligand>
</feature>